<gene>
    <name evidence="2" type="ORF">CHC_T00000793001</name>
</gene>
<feature type="compositionally biased region" description="Pro residues" evidence="1">
    <location>
        <begin position="22"/>
        <end position="40"/>
    </location>
</feature>
<name>R7QJG6_CHOCR</name>
<dbReference type="GeneID" id="17325850"/>
<feature type="region of interest" description="Disordered" evidence="1">
    <location>
        <begin position="84"/>
        <end position="106"/>
    </location>
</feature>
<evidence type="ECO:0000313" key="2">
    <source>
        <dbReference type="EMBL" id="CDF38244.1"/>
    </source>
</evidence>
<keyword evidence="3" id="KW-1185">Reference proteome</keyword>
<dbReference type="KEGG" id="ccp:CHC_T00000793001"/>
<accession>R7QJG6</accession>
<feature type="region of interest" description="Disordered" evidence="1">
    <location>
        <begin position="19"/>
        <end position="40"/>
    </location>
</feature>
<reference evidence="3" key="1">
    <citation type="journal article" date="2013" name="Proc. Natl. Acad. Sci. U.S.A.">
        <title>Genome structure and metabolic features in the red seaweed Chondrus crispus shed light on evolution of the Archaeplastida.</title>
        <authorList>
            <person name="Collen J."/>
            <person name="Porcel B."/>
            <person name="Carre W."/>
            <person name="Ball S.G."/>
            <person name="Chaparro C."/>
            <person name="Tonon T."/>
            <person name="Barbeyron T."/>
            <person name="Michel G."/>
            <person name="Noel B."/>
            <person name="Valentin K."/>
            <person name="Elias M."/>
            <person name="Artiguenave F."/>
            <person name="Arun A."/>
            <person name="Aury J.M."/>
            <person name="Barbosa-Neto J.F."/>
            <person name="Bothwell J.H."/>
            <person name="Bouget F.Y."/>
            <person name="Brillet L."/>
            <person name="Cabello-Hurtado F."/>
            <person name="Capella-Gutierrez S."/>
            <person name="Charrier B."/>
            <person name="Cladiere L."/>
            <person name="Cock J.M."/>
            <person name="Coelho S.M."/>
            <person name="Colleoni C."/>
            <person name="Czjzek M."/>
            <person name="Da Silva C."/>
            <person name="Delage L."/>
            <person name="Denoeud F."/>
            <person name="Deschamps P."/>
            <person name="Dittami S.M."/>
            <person name="Gabaldon T."/>
            <person name="Gachon C.M."/>
            <person name="Groisillier A."/>
            <person name="Herve C."/>
            <person name="Jabbari K."/>
            <person name="Katinka M."/>
            <person name="Kloareg B."/>
            <person name="Kowalczyk N."/>
            <person name="Labadie K."/>
            <person name="Leblanc C."/>
            <person name="Lopez P.J."/>
            <person name="McLachlan D.H."/>
            <person name="Meslet-Cladiere L."/>
            <person name="Moustafa A."/>
            <person name="Nehr Z."/>
            <person name="Nyvall Collen P."/>
            <person name="Panaud O."/>
            <person name="Partensky F."/>
            <person name="Poulain J."/>
            <person name="Rensing S.A."/>
            <person name="Rousvoal S."/>
            <person name="Samson G."/>
            <person name="Symeonidi A."/>
            <person name="Weissenbach J."/>
            <person name="Zambounis A."/>
            <person name="Wincker P."/>
            <person name="Boyen C."/>
        </authorList>
    </citation>
    <scope>NUCLEOTIDE SEQUENCE [LARGE SCALE GENOMIC DNA]</scope>
    <source>
        <strain evidence="3">cv. Stackhouse</strain>
    </source>
</reference>
<dbReference type="RefSeq" id="XP_005718129.1">
    <property type="nucleotide sequence ID" value="XM_005718072.1"/>
</dbReference>
<protein>
    <submittedName>
        <fullName evidence="2">Uncharacterized protein</fullName>
    </submittedName>
</protein>
<sequence>MATLTHRLLHFSRSALLSYLNPSPPPPPPPPPPLPSPPPSTTITLFVSIDHASLHSTTSSPWPLSSHHLLILLLDFHQSAPLSPSHLHSPRPRSVRAPSGTPCSQTLPQLPRSTLHPYQTLCRIAILLCPKLRPMTPHLMFEIFLLSLVPPSLTLPTHPRLTLAYPLRM</sequence>
<evidence type="ECO:0000313" key="3">
    <source>
        <dbReference type="Proteomes" id="UP000012073"/>
    </source>
</evidence>
<dbReference type="Proteomes" id="UP000012073">
    <property type="component" value="Unassembled WGS sequence"/>
</dbReference>
<dbReference type="Gramene" id="CDF38244">
    <property type="protein sequence ID" value="CDF38244"/>
    <property type="gene ID" value="CHC_T00000793001"/>
</dbReference>
<organism evidence="2 3">
    <name type="scientific">Chondrus crispus</name>
    <name type="common">Carrageen Irish moss</name>
    <name type="synonym">Polymorpha crispa</name>
    <dbReference type="NCBI Taxonomy" id="2769"/>
    <lineage>
        <taxon>Eukaryota</taxon>
        <taxon>Rhodophyta</taxon>
        <taxon>Florideophyceae</taxon>
        <taxon>Rhodymeniophycidae</taxon>
        <taxon>Gigartinales</taxon>
        <taxon>Gigartinaceae</taxon>
        <taxon>Chondrus</taxon>
    </lineage>
</organism>
<dbReference type="EMBL" id="HG001906">
    <property type="protein sequence ID" value="CDF38244.1"/>
    <property type="molecule type" value="Genomic_DNA"/>
</dbReference>
<evidence type="ECO:0000256" key="1">
    <source>
        <dbReference type="SAM" id="MobiDB-lite"/>
    </source>
</evidence>
<proteinExistence type="predicted"/>
<dbReference type="AlphaFoldDB" id="R7QJG6"/>